<accession>A0A8H7EIG8</accession>
<reference evidence="3" key="2">
    <citation type="submission" date="2020-08" db="EMBL/GenBank/DDBJ databases">
        <title>Draft Genome Sequence of Cumin Blight Pathogen Alternaria burnsii.</title>
        <authorList>
            <person name="Feng Z."/>
        </authorList>
    </citation>
    <scope>NUCLEOTIDE SEQUENCE</scope>
    <source>
        <strain evidence="3">CBS107.38</strain>
    </source>
</reference>
<dbReference type="RefSeq" id="XP_038790061.1">
    <property type="nucleotide sequence ID" value="XM_038926769.1"/>
</dbReference>
<proteinExistence type="inferred from homology"/>
<sequence>MAALNSKPHALFLVLISSTLTFVAMVLLARSGHLHIVSSIQEHIHKEYPLTTGANCHCPKPKECIEPPPSRKLFPKKFAEVPNLRFQGTSADDARKIDWESQLLTPNGGFLMVEEWDYKVQGYGVSMFHQLHCLTMIRTMLLGGEMPTAHEAKGDEWKADPLHFLHCLDYMAQAILCAADDTLEKPTKTVNWKGNEVEGIDGMGHTHQCRNATMLHERVLGSELSPVKAASIGRDTVFP</sequence>
<dbReference type="GO" id="GO:0043386">
    <property type="term" value="P:mycotoxin biosynthetic process"/>
    <property type="evidence" value="ECO:0007669"/>
    <property type="project" value="InterPro"/>
</dbReference>
<evidence type="ECO:0000256" key="1">
    <source>
        <dbReference type="ARBA" id="ARBA00004685"/>
    </source>
</evidence>
<dbReference type="PANTHER" id="PTHR33365:SF4">
    <property type="entry name" value="CYCLOCHLOROTINE BIOSYNTHESIS PROTEIN O"/>
    <property type="match status" value="1"/>
</dbReference>
<dbReference type="OrthoDB" id="3663442at2759"/>
<comment type="caution">
    <text evidence="3">The sequence shown here is derived from an EMBL/GenBank/DDBJ whole genome shotgun (WGS) entry which is preliminary data.</text>
</comment>
<gene>
    <name evidence="3" type="ORF">GT037_001722</name>
</gene>
<dbReference type="Pfam" id="PF11807">
    <property type="entry name" value="UstYa"/>
    <property type="match status" value="1"/>
</dbReference>
<evidence type="ECO:0000256" key="2">
    <source>
        <dbReference type="ARBA" id="ARBA00035112"/>
    </source>
</evidence>
<reference evidence="3" key="1">
    <citation type="submission" date="2020-01" db="EMBL/GenBank/DDBJ databases">
        <authorList>
            <person name="Feng Z.H.Z."/>
        </authorList>
    </citation>
    <scope>NUCLEOTIDE SEQUENCE</scope>
    <source>
        <strain evidence="3">CBS107.38</strain>
    </source>
</reference>
<organism evidence="3 4">
    <name type="scientific">Alternaria burnsii</name>
    <dbReference type="NCBI Taxonomy" id="1187904"/>
    <lineage>
        <taxon>Eukaryota</taxon>
        <taxon>Fungi</taxon>
        <taxon>Dikarya</taxon>
        <taxon>Ascomycota</taxon>
        <taxon>Pezizomycotina</taxon>
        <taxon>Dothideomycetes</taxon>
        <taxon>Pleosporomycetidae</taxon>
        <taxon>Pleosporales</taxon>
        <taxon>Pleosporineae</taxon>
        <taxon>Pleosporaceae</taxon>
        <taxon>Alternaria</taxon>
        <taxon>Alternaria sect. Alternaria</taxon>
    </lineage>
</organism>
<dbReference type="PANTHER" id="PTHR33365">
    <property type="entry name" value="YALI0B05434P"/>
    <property type="match status" value="1"/>
</dbReference>
<dbReference type="EMBL" id="JAAABM010000002">
    <property type="protein sequence ID" value="KAF7680071.1"/>
    <property type="molecule type" value="Genomic_DNA"/>
</dbReference>
<name>A0A8H7EIG8_9PLEO</name>
<keyword evidence="4" id="KW-1185">Reference proteome</keyword>
<dbReference type="InterPro" id="IPR021765">
    <property type="entry name" value="UstYa-like"/>
</dbReference>
<evidence type="ECO:0000313" key="3">
    <source>
        <dbReference type="EMBL" id="KAF7680071.1"/>
    </source>
</evidence>
<comment type="pathway">
    <text evidence="1">Mycotoxin biosynthesis.</text>
</comment>
<comment type="similarity">
    <text evidence="2">Belongs to the ustYa family.</text>
</comment>
<dbReference type="AlphaFoldDB" id="A0A8H7EIG8"/>
<dbReference type="GeneID" id="62199947"/>
<protein>
    <submittedName>
        <fullName evidence="3">Uncharacterized protein</fullName>
    </submittedName>
</protein>
<dbReference type="Proteomes" id="UP000596902">
    <property type="component" value="Unassembled WGS sequence"/>
</dbReference>
<evidence type="ECO:0000313" key="4">
    <source>
        <dbReference type="Proteomes" id="UP000596902"/>
    </source>
</evidence>